<dbReference type="AlphaFoldDB" id="A0AAE4FA38"/>
<evidence type="ECO:0000313" key="4">
    <source>
        <dbReference type="Proteomes" id="UP001182247"/>
    </source>
</evidence>
<dbReference type="SUPFAM" id="SSF52949">
    <property type="entry name" value="Macro domain-like"/>
    <property type="match status" value="1"/>
</dbReference>
<dbReference type="RefSeq" id="WP_126616123.1">
    <property type="nucleotide sequence ID" value="NZ_CAXOML010000006.1"/>
</dbReference>
<dbReference type="InterPro" id="IPR050892">
    <property type="entry name" value="ADP-ribose_metab_enzymes"/>
</dbReference>
<protein>
    <submittedName>
        <fullName evidence="3">Macro domain-containing protein</fullName>
    </submittedName>
</protein>
<dbReference type="PANTHER" id="PTHR12521">
    <property type="entry name" value="PROTEIN C6ORF130"/>
    <property type="match status" value="1"/>
</dbReference>
<dbReference type="Pfam" id="PF01661">
    <property type="entry name" value="Macro"/>
    <property type="match status" value="1"/>
</dbReference>
<dbReference type="Gene3D" id="3.40.220.10">
    <property type="entry name" value="Leucine Aminopeptidase, subunit E, domain 1"/>
    <property type="match status" value="1"/>
</dbReference>
<dbReference type="SMART" id="SM00506">
    <property type="entry name" value="A1pp"/>
    <property type="match status" value="1"/>
</dbReference>
<comment type="caution">
    <text evidence="3">The sequence shown here is derived from an EMBL/GenBank/DDBJ whole genome shotgun (WGS) entry which is preliminary data.</text>
</comment>
<evidence type="ECO:0000313" key="3">
    <source>
        <dbReference type="EMBL" id="MDS0896552.1"/>
    </source>
</evidence>
<dbReference type="CDD" id="cd02901">
    <property type="entry name" value="Macro_Poa1p-like"/>
    <property type="match status" value="1"/>
</dbReference>
<sequence>MIKYASGNLLTSTSQALVNAVNCQGVMGKGIALAFKERFPNNFEIYKRACDNGTMKIGEVLLVQEKGKTIVNFPTKDSWRKKSTYEFISQGLESLAKVIVEEKITSISIPPLGCGNGGLDWNKVEALIFTAFEKLDDIEIVIYPPATNNQLSKNKNIINAKHLLVHYAYEKLKIKKKFSLYTVFYICECIEKANLFLFEFKHGRPYSSELENVMKDIANLKVELQDNFDSFIEDYINTHQSKELQSDFGKLISTLNPSITLLNNFKNKIDYTDSVYVITKIAKEKDRSLYIDDFKEYENVLQHLIKNGLLIEDIFSELKIKGR</sequence>
<feature type="domain" description="Macro" evidence="2">
    <location>
        <begin position="1"/>
        <end position="151"/>
    </location>
</feature>
<reference evidence="3" key="1">
    <citation type="submission" date="2023-02" db="EMBL/GenBank/DDBJ databases">
        <title>Detection, antimicrobial susceptibility and genomic characterization of NDM-producing species of Morganellaceae, Yersiniaceae, and Enterobacteriaceae other than Klebsiella.</title>
        <authorList>
            <person name="Camargo C.H."/>
            <person name="Sacchi C.T."/>
            <person name="Campos K.R."/>
        </authorList>
    </citation>
    <scope>NUCLEOTIDE SEQUENCE</scope>
    <source>
        <strain evidence="3">1189_21</strain>
    </source>
</reference>
<comment type="catalytic activity">
    <reaction evidence="1">
        <text>an N-(ADP-alpha-D-ribosyl)-thymidine in DNA + H2O = a thymidine in DNA + ADP-D-ribose</text>
        <dbReference type="Rhea" id="RHEA:71655"/>
        <dbReference type="Rhea" id="RHEA-COMP:13556"/>
        <dbReference type="Rhea" id="RHEA-COMP:18051"/>
        <dbReference type="ChEBI" id="CHEBI:15377"/>
        <dbReference type="ChEBI" id="CHEBI:57967"/>
        <dbReference type="ChEBI" id="CHEBI:137386"/>
        <dbReference type="ChEBI" id="CHEBI:191199"/>
    </reaction>
    <physiologicalReaction direction="left-to-right" evidence="1">
        <dbReference type="Rhea" id="RHEA:71656"/>
    </physiologicalReaction>
</comment>
<evidence type="ECO:0000256" key="1">
    <source>
        <dbReference type="ARBA" id="ARBA00035885"/>
    </source>
</evidence>
<dbReference type="EMBL" id="JAPKIY010000002">
    <property type="protein sequence ID" value="MDS0896552.1"/>
    <property type="molecule type" value="Genomic_DNA"/>
</dbReference>
<dbReference type="Proteomes" id="UP001182247">
    <property type="component" value="Unassembled WGS sequence"/>
</dbReference>
<dbReference type="PROSITE" id="PS51154">
    <property type="entry name" value="MACRO"/>
    <property type="match status" value="1"/>
</dbReference>
<name>A0AAE4FA38_MORMO</name>
<gene>
    <name evidence="3" type="ORF">OSC06_01110</name>
</gene>
<dbReference type="InterPro" id="IPR002589">
    <property type="entry name" value="Macro_dom"/>
</dbReference>
<dbReference type="InterPro" id="IPR043472">
    <property type="entry name" value="Macro_dom-like"/>
</dbReference>
<dbReference type="GO" id="GO:0140291">
    <property type="term" value="P:peptidyl-glutamate ADP-deribosylation"/>
    <property type="evidence" value="ECO:0007669"/>
    <property type="project" value="TreeGrafter"/>
</dbReference>
<dbReference type="PANTHER" id="PTHR12521:SF0">
    <property type="entry name" value="ADP-RIBOSE GLYCOHYDROLASE OARD1"/>
    <property type="match status" value="1"/>
</dbReference>
<proteinExistence type="predicted"/>
<accession>A0AAE4FA38</accession>
<evidence type="ECO:0000259" key="2">
    <source>
        <dbReference type="PROSITE" id="PS51154"/>
    </source>
</evidence>
<organism evidence="3 4">
    <name type="scientific">Morganella morganii</name>
    <name type="common">Proteus morganii</name>
    <dbReference type="NCBI Taxonomy" id="582"/>
    <lineage>
        <taxon>Bacteria</taxon>
        <taxon>Pseudomonadati</taxon>
        <taxon>Pseudomonadota</taxon>
        <taxon>Gammaproteobacteria</taxon>
        <taxon>Enterobacterales</taxon>
        <taxon>Morganellaceae</taxon>
        <taxon>Morganella</taxon>
    </lineage>
</organism>